<keyword evidence="9" id="KW-0238">DNA-binding</keyword>
<accession>A0ABZ2YAK3</accession>
<dbReference type="Pfam" id="PF02768">
    <property type="entry name" value="DNA_pol3_beta_3"/>
    <property type="match status" value="1"/>
</dbReference>
<keyword evidence="5 10" id="KW-0808">Transferase</keyword>
<evidence type="ECO:0000256" key="7">
    <source>
        <dbReference type="ARBA" id="ARBA00022705"/>
    </source>
</evidence>
<comment type="function">
    <text evidence="10">Confers DNA tethering and processivity to DNA polymerases and other proteins. Acts as a clamp, forming a ring around DNA (a reaction catalyzed by the clamp-loading complex) which diffuses in an ATP-independent manner freely and bidirectionally along dsDNA. Initially characterized for its ability to contact the catalytic subunit of DNA polymerase III (Pol III), a complex, multichain enzyme responsible for most of the replicative synthesis in bacteria; Pol III exhibits 3'-5' exonuclease proofreading activity. The beta chain is required for initiation of replication as well as for processivity of DNA replication.</text>
</comment>
<feature type="domain" description="DNA polymerase III beta sliding clamp N-terminal" evidence="11">
    <location>
        <begin position="1"/>
        <end position="117"/>
    </location>
</feature>
<dbReference type="EMBL" id="CP121689">
    <property type="protein sequence ID" value="WZL76014.1"/>
    <property type="molecule type" value="Genomic_DNA"/>
</dbReference>
<comment type="subunit">
    <text evidence="10">Forms a ring-shaped head-to-tail homodimer around DNA.</text>
</comment>
<dbReference type="NCBIfam" id="TIGR00663">
    <property type="entry name" value="dnan"/>
    <property type="match status" value="1"/>
</dbReference>
<dbReference type="Gene3D" id="3.70.10.10">
    <property type="match status" value="1"/>
</dbReference>
<evidence type="ECO:0000259" key="13">
    <source>
        <dbReference type="Pfam" id="PF02768"/>
    </source>
</evidence>
<dbReference type="Pfam" id="PF02767">
    <property type="entry name" value="DNA_pol3_beta_2"/>
    <property type="match status" value="1"/>
</dbReference>
<dbReference type="PANTHER" id="PTHR30478:SF0">
    <property type="entry name" value="BETA SLIDING CLAMP"/>
    <property type="match status" value="1"/>
</dbReference>
<organism evidence="14 15">
    <name type="scientific">Thermatribacter velox</name>
    <dbReference type="NCBI Taxonomy" id="3039681"/>
    <lineage>
        <taxon>Bacteria</taxon>
        <taxon>Pseudomonadati</taxon>
        <taxon>Atribacterota</taxon>
        <taxon>Atribacteria</taxon>
        <taxon>Atribacterales</taxon>
        <taxon>Thermatribacteraceae</taxon>
        <taxon>Thermatribacter</taxon>
    </lineage>
</organism>
<comment type="subcellular location">
    <subcellularLocation>
        <location evidence="1 10">Cytoplasm</location>
    </subcellularLocation>
</comment>
<feature type="domain" description="DNA polymerase III beta sliding clamp central" evidence="12">
    <location>
        <begin position="128"/>
        <end position="238"/>
    </location>
</feature>
<evidence type="ECO:0000313" key="14">
    <source>
        <dbReference type="EMBL" id="WZL76014.1"/>
    </source>
</evidence>
<dbReference type="InterPro" id="IPR022635">
    <property type="entry name" value="DNA_polIII_beta_C"/>
</dbReference>
<evidence type="ECO:0000256" key="10">
    <source>
        <dbReference type="PIRNR" id="PIRNR000804"/>
    </source>
</evidence>
<keyword evidence="7 10" id="KW-0235">DNA replication</keyword>
<dbReference type="PIRSF" id="PIRSF000804">
    <property type="entry name" value="DNA_pol_III_b"/>
    <property type="match status" value="1"/>
</dbReference>
<dbReference type="RefSeq" id="WP_369018168.1">
    <property type="nucleotide sequence ID" value="NZ_CP121689.1"/>
</dbReference>
<dbReference type="InterPro" id="IPR022634">
    <property type="entry name" value="DNA_polIII_beta_N"/>
</dbReference>
<dbReference type="Gene3D" id="3.10.150.10">
    <property type="entry name" value="DNA Polymerase III, subunit A, domain 2"/>
    <property type="match status" value="1"/>
</dbReference>
<dbReference type="SMART" id="SM00480">
    <property type="entry name" value="POL3Bc"/>
    <property type="match status" value="1"/>
</dbReference>
<gene>
    <name evidence="14" type="primary">dnaN</name>
    <name evidence="14" type="ORF">QBE54_10580</name>
</gene>
<evidence type="ECO:0000256" key="5">
    <source>
        <dbReference type="ARBA" id="ARBA00022679"/>
    </source>
</evidence>
<dbReference type="PANTHER" id="PTHR30478">
    <property type="entry name" value="DNA POLYMERASE III SUBUNIT BETA"/>
    <property type="match status" value="1"/>
</dbReference>
<evidence type="ECO:0000256" key="9">
    <source>
        <dbReference type="ARBA" id="ARBA00023125"/>
    </source>
</evidence>
<name>A0ABZ2YAK3_9BACT</name>
<evidence type="ECO:0000259" key="12">
    <source>
        <dbReference type="Pfam" id="PF02767"/>
    </source>
</evidence>
<dbReference type="InterPro" id="IPR046938">
    <property type="entry name" value="DNA_clamp_sf"/>
</dbReference>
<keyword evidence="8 10" id="KW-0239">DNA-directed DNA polymerase</keyword>
<evidence type="ECO:0000256" key="8">
    <source>
        <dbReference type="ARBA" id="ARBA00022932"/>
    </source>
</evidence>
<dbReference type="InterPro" id="IPR001001">
    <property type="entry name" value="DNA_polIII_beta"/>
</dbReference>
<dbReference type="Proteomes" id="UP001461341">
    <property type="component" value="Chromosome"/>
</dbReference>
<sequence length="364" mass="39964">MKIEISREELKKAVAKVYKGVSSKPPLPVLSGILMETVGSDQIKLLASDLEMGLSFVCNASVLEEGSVVAPGKVLYNLSRLLKDKVIIQVSGNNIELSSGKSFYKLSGFPAQDFPLFPPFPDDGYYLISAERLKEAVMQTSFAVSKDETRPPLTGLQFNFTEGYLELAATDGHRLSISRVGTLESGKETRVIVPQKVAMEIVRLAEGEIKVALGDGDILFESGELTLFSRLIEGEFPEYKQVIPDNFVVTVLVDRDVLLEALERVSVVVSGEIGVVDFELSDKSLVLSCVSQDWGVAKEEIPAVIDGQGIKIAFNVKYLTDALRVISWEKVSIGISGELSPTMIFGEKEDFRYVLMPVTTRLEE</sequence>
<proteinExistence type="inferred from homology"/>
<evidence type="ECO:0000256" key="2">
    <source>
        <dbReference type="ARBA" id="ARBA00010752"/>
    </source>
</evidence>
<evidence type="ECO:0000256" key="6">
    <source>
        <dbReference type="ARBA" id="ARBA00022695"/>
    </source>
</evidence>
<keyword evidence="6 10" id="KW-0548">Nucleotidyltransferase</keyword>
<keyword evidence="15" id="KW-1185">Reference proteome</keyword>
<dbReference type="SUPFAM" id="SSF55979">
    <property type="entry name" value="DNA clamp"/>
    <property type="match status" value="3"/>
</dbReference>
<protein>
    <recommendedName>
        <fullName evidence="3 10">Beta sliding clamp</fullName>
    </recommendedName>
</protein>
<evidence type="ECO:0000256" key="3">
    <source>
        <dbReference type="ARBA" id="ARBA00021035"/>
    </source>
</evidence>
<evidence type="ECO:0000313" key="15">
    <source>
        <dbReference type="Proteomes" id="UP001461341"/>
    </source>
</evidence>
<keyword evidence="4 10" id="KW-0963">Cytoplasm</keyword>
<dbReference type="CDD" id="cd00140">
    <property type="entry name" value="beta_clamp"/>
    <property type="match status" value="1"/>
</dbReference>
<reference evidence="14 15" key="1">
    <citation type="submission" date="2023-03" db="EMBL/GenBank/DDBJ databases">
        <title>Novel Species.</title>
        <authorList>
            <person name="Ma S."/>
        </authorList>
    </citation>
    <scope>NUCLEOTIDE SEQUENCE [LARGE SCALE GENOMIC DNA]</scope>
    <source>
        <strain evidence="14 15">B11</strain>
    </source>
</reference>
<comment type="similarity">
    <text evidence="2 10">Belongs to the beta sliding clamp family.</text>
</comment>
<dbReference type="InterPro" id="IPR022637">
    <property type="entry name" value="DNA_polIII_beta_cen"/>
</dbReference>
<dbReference type="GO" id="GO:0003887">
    <property type="term" value="F:DNA-directed DNA polymerase activity"/>
    <property type="evidence" value="ECO:0007669"/>
    <property type="project" value="UniProtKB-EC"/>
</dbReference>
<evidence type="ECO:0000256" key="4">
    <source>
        <dbReference type="ARBA" id="ARBA00022490"/>
    </source>
</evidence>
<feature type="domain" description="DNA polymerase III beta sliding clamp C-terminal" evidence="13">
    <location>
        <begin position="240"/>
        <end position="358"/>
    </location>
</feature>
<evidence type="ECO:0000259" key="11">
    <source>
        <dbReference type="Pfam" id="PF00712"/>
    </source>
</evidence>
<dbReference type="Pfam" id="PF00712">
    <property type="entry name" value="DNA_pol3_beta"/>
    <property type="match status" value="1"/>
</dbReference>
<evidence type="ECO:0000256" key="1">
    <source>
        <dbReference type="ARBA" id="ARBA00004496"/>
    </source>
</evidence>